<comment type="caution">
    <text evidence="1">The sequence shown here is derived from an EMBL/GenBank/DDBJ whole genome shotgun (WGS) entry which is preliminary data.</text>
</comment>
<dbReference type="AlphaFoldDB" id="A0AAU9I9M2"/>
<sequence length="116" mass="12895">MISSIYFLTFSSLFSKKRTLYFSIEMGGTGSINCGCFAVISSACKGVSSYLHPKPSYEKLSILEEDNIYPAGLLSDQEIQKLLNESLDIYGSCKDAKTSQELPKIEECTTNFDNSY</sequence>
<organism evidence="1 2">
    <name type="scientific">Blepharisma stoltei</name>
    <dbReference type="NCBI Taxonomy" id="1481888"/>
    <lineage>
        <taxon>Eukaryota</taxon>
        <taxon>Sar</taxon>
        <taxon>Alveolata</taxon>
        <taxon>Ciliophora</taxon>
        <taxon>Postciliodesmatophora</taxon>
        <taxon>Heterotrichea</taxon>
        <taxon>Heterotrichida</taxon>
        <taxon>Blepharismidae</taxon>
        <taxon>Blepharisma</taxon>
    </lineage>
</organism>
<accession>A0AAU9I9M2</accession>
<proteinExistence type="predicted"/>
<gene>
    <name evidence="1" type="ORF">BSTOLATCC_MIC5011</name>
</gene>
<name>A0AAU9I9M2_9CILI</name>
<evidence type="ECO:0000313" key="1">
    <source>
        <dbReference type="EMBL" id="CAG9311749.1"/>
    </source>
</evidence>
<evidence type="ECO:0000313" key="2">
    <source>
        <dbReference type="Proteomes" id="UP001162131"/>
    </source>
</evidence>
<dbReference type="EMBL" id="CAJZBQ010000005">
    <property type="protein sequence ID" value="CAG9311749.1"/>
    <property type="molecule type" value="Genomic_DNA"/>
</dbReference>
<keyword evidence="2" id="KW-1185">Reference proteome</keyword>
<reference evidence="1" key="1">
    <citation type="submission" date="2021-09" db="EMBL/GenBank/DDBJ databases">
        <authorList>
            <consortium name="AG Swart"/>
            <person name="Singh M."/>
            <person name="Singh A."/>
            <person name="Seah K."/>
            <person name="Emmerich C."/>
        </authorList>
    </citation>
    <scope>NUCLEOTIDE SEQUENCE</scope>
    <source>
        <strain evidence="1">ATCC30299</strain>
    </source>
</reference>
<protein>
    <submittedName>
        <fullName evidence="1">Uncharacterized protein</fullName>
    </submittedName>
</protein>
<dbReference type="Proteomes" id="UP001162131">
    <property type="component" value="Unassembled WGS sequence"/>
</dbReference>